<name>A0A226EN06_FOLCA</name>
<feature type="transmembrane region" description="Helical" evidence="1">
    <location>
        <begin position="61"/>
        <end position="83"/>
    </location>
</feature>
<keyword evidence="1" id="KW-0812">Transmembrane</keyword>
<dbReference type="Proteomes" id="UP000198287">
    <property type="component" value="Unassembled WGS sequence"/>
</dbReference>
<keyword evidence="1" id="KW-0472">Membrane</keyword>
<gene>
    <name evidence="2" type="ORF">Fcan01_07773</name>
</gene>
<feature type="transmembrane region" description="Helical" evidence="1">
    <location>
        <begin position="126"/>
        <end position="142"/>
    </location>
</feature>
<protein>
    <submittedName>
        <fullName evidence="2">Uncharacterized protein</fullName>
    </submittedName>
</protein>
<feature type="transmembrane region" description="Helical" evidence="1">
    <location>
        <begin position="29"/>
        <end position="49"/>
    </location>
</feature>
<keyword evidence="3" id="KW-1185">Reference proteome</keyword>
<dbReference type="OrthoDB" id="10531341at2759"/>
<dbReference type="OMA" id="CYKAYRI"/>
<accession>A0A226EN06</accession>
<evidence type="ECO:0000256" key="1">
    <source>
        <dbReference type="SAM" id="Phobius"/>
    </source>
</evidence>
<proteinExistence type="predicted"/>
<feature type="transmembrane region" description="Helical" evidence="1">
    <location>
        <begin position="95"/>
        <end position="120"/>
    </location>
</feature>
<evidence type="ECO:0000313" key="3">
    <source>
        <dbReference type="Proteomes" id="UP000198287"/>
    </source>
</evidence>
<comment type="caution">
    <text evidence="2">The sequence shown here is derived from an EMBL/GenBank/DDBJ whole genome shotgun (WGS) entry which is preliminary data.</text>
</comment>
<organism evidence="2 3">
    <name type="scientific">Folsomia candida</name>
    <name type="common">Springtail</name>
    <dbReference type="NCBI Taxonomy" id="158441"/>
    <lineage>
        <taxon>Eukaryota</taxon>
        <taxon>Metazoa</taxon>
        <taxon>Ecdysozoa</taxon>
        <taxon>Arthropoda</taxon>
        <taxon>Hexapoda</taxon>
        <taxon>Collembola</taxon>
        <taxon>Entomobryomorpha</taxon>
        <taxon>Isotomoidea</taxon>
        <taxon>Isotomidae</taxon>
        <taxon>Proisotominae</taxon>
        <taxon>Folsomia</taxon>
    </lineage>
</organism>
<sequence length="200" mass="23389">MPVVRLRELQQISIFELVRLTYKFIRFELVHAGVAVAVFGAIFLILRPWSDNYYAVDAHPFWFVGPPLIYFSLDLCLAMFLHFALRNELKPKSCLIWVFLQVANLILLTVLGFYMVWTYYYHGNTYLRLILALIVLYCYKAYRISQMHKLIILIRNRCILTSAFGNSIPIQNTPVANEKQPYIISNQPQQPFPATFTMKV</sequence>
<dbReference type="AlphaFoldDB" id="A0A226EN06"/>
<evidence type="ECO:0000313" key="2">
    <source>
        <dbReference type="EMBL" id="OXA58404.1"/>
    </source>
</evidence>
<keyword evidence="1" id="KW-1133">Transmembrane helix</keyword>
<reference evidence="2 3" key="1">
    <citation type="submission" date="2015-12" db="EMBL/GenBank/DDBJ databases">
        <title>The genome of Folsomia candida.</title>
        <authorList>
            <person name="Faddeeva A."/>
            <person name="Derks M.F."/>
            <person name="Anvar Y."/>
            <person name="Smit S."/>
            <person name="Van Straalen N."/>
            <person name="Roelofs D."/>
        </authorList>
    </citation>
    <scope>NUCLEOTIDE SEQUENCE [LARGE SCALE GENOMIC DNA]</scope>
    <source>
        <strain evidence="2 3">VU population</strain>
        <tissue evidence="2">Whole body</tissue>
    </source>
</reference>
<dbReference type="EMBL" id="LNIX01000003">
    <property type="protein sequence ID" value="OXA58404.1"/>
    <property type="molecule type" value="Genomic_DNA"/>
</dbReference>